<feature type="compositionally biased region" description="Acidic residues" evidence="1">
    <location>
        <begin position="37"/>
        <end position="47"/>
    </location>
</feature>
<dbReference type="RefSeq" id="XP_009493489.1">
    <property type="nucleotide sequence ID" value="XM_009495214.1"/>
</dbReference>
<gene>
    <name evidence="2" type="ORF">H696_01321</name>
</gene>
<accession>A0A058ZD99</accession>
<evidence type="ECO:0000256" key="1">
    <source>
        <dbReference type="SAM" id="MobiDB-lite"/>
    </source>
</evidence>
<protein>
    <submittedName>
        <fullName evidence="2">Uncharacterized protein</fullName>
    </submittedName>
</protein>
<dbReference type="Proteomes" id="UP000030693">
    <property type="component" value="Unassembled WGS sequence"/>
</dbReference>
<name>A0A058ZD99_FONAL</name>
<proteinExistence type="predicted"/>
<sequence>MIVTSTTPAPQPLLDPAPSEGELTSSVGSCSEGALSGEEDDEDDNDDGALFPTGWDGLPADEHQRSLGRLLLLADDYLAADPTLSQAPASFWDDLARTVSRGVVPAGKAAAAAAAPAQTLAGPGELPSAKAPDGATPTGASKNLCALFRFMPQPLLPSF</sequence>
<reference evidence="2" key="1">
    <citation type="submission" date="2013-04" db="EMBL/GenBank/DDBJ databases">
        <title>The Genome Sequence of Fonticula alba ATCC 38817.</title>
        <authorList>
            <consortium name="The Broad Institute Genomics Platform"/>
            <person name="Russ C."/>
            <person name="Cuomo C."/>
            <person name="Burger G."/>
            <person name="Gray M.W."/>
            <person name="Holland P.W.H."/>
            <person name="King N."/>
            <person name="Lang F.B.F."/>
            <person name="Roger A.J."/>
            <person name="Ruiz-Trillo I."/>
            <person name="Brown M."/>
            <person name="Walker B."/>
            <person name="Young S."/>
            <person name="Zeng Q."/>
            <person name="Gargeya S."/>
            <person name="Fitzgerald M."/>
            <person name="Haas B."/>
            <person name="Abouelleil A."/>
            <person name="Allen A.W."/>
            <person name="Alvarado L."/>
            <person name="Arachchi H.M."/>
            <person name="Berlin A.M."/>
            <person name="Chapman S.B."/>
            <person name="Gainer-Dewar J."/>
            <person name="Goldberg J."/>
            <person name="Griggs A."/>
            <person name="Gujja S."/>
            <person name="Hansen M."/>
            <person name="Howarth C."/>
            <person name="Imamovic A."/>
            <person name="Ireland A."/>
            <person name="Larimer J."/>
            <person name="McCowan C."/>
            <person name="Murphy C."/>
            <person name="Pearson M."/>
            <person name="Poon T.W."/>
            <person name="Priest M."/>
            <person name="Roberts A."/>
            <person name="Saif S."/>
            <person name="Shea T."/>
            <person name="Sisk P."/>
            <person name="Sykes S."/>
            <person name="Wortman J."/>
            <person name="Nusbaum C."/>
            <person name="Birren B."/>
        </authorList>
    </citation>
    <scope>NUCLEOTIDE SEQUENCE [LARGE SCALE GENOMIC DNA]</scope>
    <source>
        <strain evidence="2">ATCC 38817</strain>
    </source>
</reference>
<dbReference type="EMBL" id="KB932202">
    <property type="protein sequence ID" value="KCV71911.1"/>
    <property type="molecule type" value="Genomic_DNA"/>
</dbReference>
<dbReference type="AlphaFoldDB" id="A0A058ZD99"/>
<evidence type="ECO:0000313" key="2">
    <source>
        <dbReference type="EMBL" id="KCV71911.1"/>
    </source>
</evidence>
<feature type="region of interest" description="Disordered" evidence="1">
    <location>
        <begin position="1"/>
        <end position="58"/>
    </location>
</feature>
<organism evidence="2">
    <name type="scientific">Fonticula alba</name>
    <name type="common">Slime mold</name>
    <dbReference type="NCBI Taxonomy" id="691883"/>
    <lineage>
        <taxon>Eukaryota</taxon>
        <taxon>Rotosphaerida</taxon>
        <taxon>Fonticulaceae</taxon>
        <taxon>Fonticula</taxon>
    </lineage>
</organism>
<evidence type="ECO:0000313" key="3">
    <source>
        <dbReference type="Proteomes" id="UP000030693"/>
    </source>
</evidence>
<dbReference type="GeneID" id="20526046"/>
<keyword evidence="3" id="KW-1185">Reference proteome</keyword>